<comment type="function">
    <text evidence="15">E3 ubiquitin-protein ligase. Component of the ribosome quality control complex (RQC), a ribosome-associated complex that mediates ubiquitination and extraction of incompletely synthesized nascent chains for proteasomal degradation.</text>
</comment>
<dbReference type="InterPro" id="IPR054478">
    <property type="entry name" value="LTN1_UBC"/>
</dbReference>
<feature type="compositionally biased region" description="Basic and acidic residues" evidence="16">
    <location>
        <begin position="1492"/>
        <end position="1501"/>
    </location>
</feature>
<dbReference type="InterPro" id="IPR011989">
    <property type="entry name" value="ARM-like"/>
</dbReference>
<keyword evidence="13 15" id="KW-0862">Zinc</keyword>
<evidence type="ECO:0000256" key="3">
    <source>
        <dbReference type="ARBA" id="ARBA00004906"/>
    </source>
</evidence>
<evidence type="ECO:0000259" key="17">
    <source>
        <dbReference type="PROSITE" id="PS50089"/>
    </source>
</evidence>
<dbReference type="HOGENOM" id="CLU_249006_0_0_1"/>
<dbReference type="Gene3D" id="1.25.10.10">
    <property type="entry name" value="Leucine-rich Repeat Variant"/>
    <property type="match status" value="1"/>
</dbReference>
<comment type="subcellular location">
    <subcellularLocation>
        <location evidence="2">Cytoplasm</location>
        <location evidence="2">Cytosol</location>
    </subcellularLocation>
</comment>
<dbReference type="InParanoid" id="I7M8Y2"/>
<dbReference type="PANTHER" id="PTHR12389">
    <property type="entry name" value="ZINC FINGER PROTEIN 294"/>
    <property type="match status" value="1"/>
</dbReference>
<gene>
    <name evidence="18" type="ORF">TTHERM_00218470</name>
</gene>
<dbReference type="InterPro" id="IPR039795">
    <property type="entry name" value="LTN1/Rkr1"/>
</dbReference>
<organism evidence="18 19">
    <name type="scientific">Tetrahymena thermophila (strain SB210)</name>
    <dbReference type="NCBI Taxonomy" id="312017"/>
    <lineage>
        <taxon>Eukaryota</taxon>
        <taxon>Sar</taxon>
        <taxon>Alveolata</taxon>
        <taxon>Ciliophora</taxon>
        <taxon>Intramacronucleata</taxon>
        <taxon>Oligohymenophorea</taxon>
        <taxon>Hymenostomatida</taxon>
        <taxon>Tetrahymenina</taxon>
        <taxon>Tetrahymenidae</taxon>
        <taxon>Tetrahymena</taxon>
    </lineage>
</organism>
<feature type="compositionally biased region" description="Polar residues" evidence="16">
    <location>
        <begin position="1502"/>
        <end position="1519"/>
    </location>
</feature>
<evidence type="ECO:0000256" key="1">
    <source>
        <dbReference type="ARBA" id="ARBA00000900"/>
    </source>
</evidence>
<dbReference type="GO" id="GO:0061630">
    <property type="term" value="F:ubiquitin protein ligase activity"/>
    <property type="evidence" value="ECO:0007669"/>
    <property type="project" value="UniProtKB-UniRule"/>
</dbReference>
<comment type="subunit">
    <text evidence="15">Component of the ribosome quality control complex (RQC).</text>
</comment>
<dbReference type="GO" id="GO:0016567">
    <property type="term" value="P:protein ubiquitination"/>
    <property type="evidence" value="ECO:0007669"/>
    <property type="project" value="UniProtKB-UniPathway"/>
</dbReference>
<dbReference type="RefSeq" id="XP_001020519.1">
    <property type="nucleotide sequence ID" value="XM_001020519.1"/>
</dbReference>
<dbReference type="GO" id="GO:1990116">
    <property type="term" value="P:ribosome-associated ubiquitin-dependent protein catabolic process"/>
    <property type="evidence" value="ECO:0007669"/>
    <property type="project" value="UniProtKB-UniRule"/>
</dbReference>
<evidence type="ECO:0000256" key="16">
    <source>
        <dbReference type="SAM" id="MobiDB-lite"/>
    </source>
</evidence>
<dbReference type="KEGG" id="tet:TTHERM_00218470"/>
<evidence type="ECO:0000256" key="5">
    <source>
        <dbReference type="ARBA" id="ARBA00012483"/>
    </source>
</evidence>
<evidence type="ECO:0000313" key="19">
    <source>
        <dbReference type="Proteomes" id="UP000009168"/>
    </source>
</evidence>
<evidence type="ECO:0000256" key="7">
    <source>
        <dbReference type="ARBA" id="ARBA00022490"/>
    </source>
</evidence>
<comment type="catalytic activity">
    <reaction evidence="1 15">
        <text>S-ubiquitinyl-[E2 ubiquitin-conjugating enzyme]-L-cysteine + [acceptor protein]-L-lysine = [E2 ubiquitin-conjugating enzyme]-L-cysteine + N(6)-ubiquitinyl-[acceptor protein]-L-lysine.</text>
        <dbReference type="EC" id="2.3.2.27"/>
    </reaction>
</comment>
<keyword evidence="12 15" id="KW-0833">Ubl conjugation pathway</keyword>
<evidence type="ECO:0000256" key="10">
    <source>
        <dbReference type="ARBA" id="ARBA00022737"/>
    </source>
</evidence>
<dbReference type="InterPro" id="IPR013083">
    <property type="entry name" value="Znf_RING/FYVE/PHD"/>
</dbReference>
<dbReference type="GO" id="GO:0008270">
    <property type="term" value="F:zinc ion binding"/>
    <property type="evidence" value="ECO:0007669"/>
    <property type="project" value="UniProtKB-KW"/>
</dbReference>
<dbReference type="STRING" id="312017.I7M8Y2"/>
<feature type="domain" description="RING-type" evidence="17">
    <location>
        <begin position="1794"/>
        <end position="1841"/>
    </location>
</feature>
<dbReference type="InterPro" id="IPR001841">
    <property type="entry name" value="Znf_RING"/>
</dbReference>
<dbReference type="CDD" id="cd16491">
    <property type="entry name" value="RING-CH-C4HC3_LTN1"/>
    <property type="match status" value="1"/>
</dbReference>
<evidence type="ECO:0000256" key="15">
    <source>
        <dbReference type="RuleBase" id="RU367090"/>
    </source>
</evidence>
<dbReference type="InterPro" id="IPR011016">
    <property type="entry name" value="Znf_RING-CH"/>
</dbReference>
<dbReference type="SMART" id="SM00744">
    <property type="entry name" value="RINGv"/>
    <property type="match status" value="1"/>
</dbReference>
<evidence type="ECO:0000256" key="14">
    <source>
        <dbReference type="PROSITE-ProRule" id="PRU00175"/>
    </source>
</evidence>
<keyword evidence="9 15" id="KW-0479">Metal-binding</keyword>
<keyword evidence="19" id="KW-1185">Reference proteome</keyword>
<feature type="region of interest" description="Disordered" evidence="16">
    <location>
        <begin position="1"/>
        <end position="24"/>
    </location>
</feature>
<dbReference type="EMBL" id="GG662621">
    <property type="protein sequence ID" value="EAS00274.1"/>
    <property type="molecule type" value="Genomic_DNA"/>
</dbReference>
<evidence type="ECO:0000256" key="2">
    <source>
        <dbReference type="ARBA" id="ARBA00004514"/>
    </source>
</evidence>
<protein>
    <recommendedName>
        <fullName evidence="6 15">E3 ubiquitin-protein ligase listerin</fullName>
        <ecNumber evidence="5 15">2.3.2.27</ecNumber>
    </recommendedName>
    <alternativeName>
        <fullName evidence="15">RING-type E3 ubiquitin transferase listerin</fullName>
    </alternativeName>
</protein>
<dbReference type="GO" id="GO:1990112">
    <property type="term" value="C:RQC complex"/>
    <property type="evidence" value="ECO:0007669"/>
    <property type="project" value="UniProtKB-UniRule"/>
</dbReference>
<dbReference type="Pfam" id="PF23009">
    <property type="entry name" value="UBC_like"/>
    <property type="match status" value="1"/>
</dbReference>
<evidence type="ECO:0000256" key="13">
    <source>
        <dbReference type="ARBA" id="ARBA00022833"/>
    </source>
</evidence>
<comment type="similarity">
    <text evidence="4 15">Belongs to the LTN1 family.</text>
</comment>
<proteinExistence type="inferred from homology"/>
<evidence type="ECO:0000256" key="4">
    <source>
        <dbReference type="ARBA" id="ARBA00007997"/>
    </source>
</evidence>
<dbReference type="FunFam" id="3.30.40.10:FF:000038">
    <property type="entry name" value="E3 ubiquitin-protein ligase listerin"/>
    <property type="match status" value="1"/>
</dbReference>
<accession>I7M8Y2</accession>
<dbReference type="GO" id="GO:0043023">
    <property type="term" value="F:ribosomal large subunit binding"/>
    <property type="evidence" value="ECO:0007669"/>
    <property type="project" value="TreeGrafter"/>
</dbReference>
<evidence type="ECO:0000256" key="9">
    <source>
        <dbReference type="ARBA" id="ARBA00022723"/>
    </source>
</evidence>
<dbReference type="SUPFAM" id="SSF57850">
    <property type="entry name" value="RING/U-box"/>
    <property type="match status" value="1"/>
</dbReference>
<evidence type="ECO:0000256" key="11">
    <source>
        <dbReference type="ARBA" id="ARBA00022771"/>
    </source>
</evidence>
<comment type="pathway">
    <text evidence="3 15">Protein modification; protein ubiquitination.</text>
</comment>
<dbReference type="eggNOG" id="KOG0803">
    <property type="taxonomic scope" value="Eukaryota"/>
</dbReference>
<dbReference type="OMA" id="LPKMACR"/>
<sequence>MDAVELKQKKKGGKDKSALSKQGQSTGLLSHVNENVNMFSQLSAMFLANKAEKSDQVKKFLDKTEDKQVFQQHSYDPEIQQCLSQLNKKSQITKLKALNTLKELLQKQPEEFFEQFISTWTYLYKQFVNSEYDRKVFEESNNVLIIIISKNRKCLQAQFKELFPYWFIQMNDPSADVSQIANQAFDKMFPKEKQAQAFNLCMEKYILNLKYYLSITQKQIESENNNLSEHESQEIYDRLVVSSLNSIARAIQLNKDSKDPNIFISQLEEELFAQGKKSILIELLSKKRIKVRAAVIEVLQVLMNTISQEVLEQNIEVIAKNIMPLIDDKERQIQYSLWKGCLLTVLDKAPVAIIAKCDLKMIEVKSLEVLKKAASGIGKQFYQNIIIFLSKLPMAAFTSILNKESVQQQNKFNPEEYIKERFSFIKKFFESILAGFTHDEIKFFGDQLVQSYFECIYFIVLKRISVVLDKEEVKSLKNVQKQARNLIRDLICNILNIYLEQNIADNVMNPYKQIPNSLGQLINNFNTESINSNETDLFDEFVYEFSSIFSKTAKKDTTKYNNYILLLQSIANLVNKNSVLFNKLDSAVQKMHEDLLNDLKGQIQPLMNDSHIEKILPICTQYKLYANLFNSSQQKSQKKQEQEQEEEQKSPEIQLGVFSNLVTQQTVASLETINFSVQSIIQNIKTITNPTSLEKFTTFISQIYYSWSESLDEQHPQYSSFQQILKDIQNHIKMLNQVDPKALLHLQFILHFALPETSPTYFSQFCTHVNKIKPIDDILILRNLSALESAQSQKNRVHMCTRLQNNQEYQTLAFGILSHIFGKMDRYLGVSLPLLVIIFKNYLNRDNKIKLISQIQANISKKRESIFNGEIQEKNTSRVIDELELNYLFCIQIYKDLPKVIDQNFDHLQFFNDFFKFIYFCFEKKLKSRIQQAFKIFKYLINDQAALTRIIENATCIFKFELNTIFIDKKQTKFDTLLKLIVDTFSFLKSHKKKDEILQLTSTILEPQYFENIIFEQRNWRLLEALFEQITVSIDFNAYIQKLFVSQNGFWLISNLISSQQIFAILNSIQLKKYFKDLANNFIKPLIHKQIEEEFETALQFLNYMMKLAIEKSLIYGNSLKACLKQIMIDGIETHKQQQIFNDIVKTKLDQLFVLENIDLMVREGILIKNLLPLFQEQLEKDSGSIEDLLRKKVSEVCRMNAQELTDNHKLSSLISLDILMASFYNDFYTTEGQQIQLTEYMLTNFEKFDSYNNYQNYYTSVFFTFINVVIEKIGIEPFSTNLIAIENHFRKSIEYNAKPRKLSSNALISLLVFLRKIVNIIEGFSSDFKEFVIQNIMDTCLIKLTEFEQDQSQRNNIDNNLIIDESNDVVIIEFAETISRFVTILNEYFDENLSYELLNCRYPSIQKSSFILLKQFYQAFSPKVDLTLKCQASDEDFEDKLLQNIYDQKMNVENLLKYLDVTNVILTEEEKQKHIAQIKKQQGIQSDDEVELQKEEKKTNQDNNSTNPQSEETDNINYLNPFEEKEGKDADEDDEDESENQDIIDPKTYGHLLTWISFVNKLNSPETDENHELVKKALKIYLDENKFIYKNFLTVLFQWIEYLEIPESQYKDTISIEDVQNVNPEWSDFLSKESLFQLLVQSLYIFSSKFPFFLRNWLENTAEKRFIKVAESLIKSFISNALYLKEVETIELSQIEWQSEEFNIYVLKKTREINAIYMKENQKLEINLKIPLEYPIKHIQTEVKRGMKVNLQKTNKWMLMMKSLLFNQNNTIKNALLMWKDNLDKELEGLEECAICYYVINSTSGELPKLPCKTCKKKFHSSCIHKWFKSSNKSECPLCKSQFL</sequence>
<dbReference type="UniPathway" id="UPA00143"/>
<dbReference type="Proteomes" id="UP000009168">
    <property type="component" value="Unassembled WGS sequence"/>
</dbReference>
<evidence type="ECO:0000313" key="18">
    <source>
        <dbReference type="EMBL" id="EAS00274.1"/>
    </source>
</evidence>
<keyword evidence="7" id="KW-0963">Cytoplasm</keyword>
<dbReference type="GeneID" id="7838604"/>
<evidence type="ECO:0000256" key="8">
    <source>
        <dbReference type="ARBA" id="ARBA00022679"/>
    </source>
</evidence>
<dbReference type="Pfam" id="PF13639">
    <property type="entry name" value="zf-RING_2"/>
    <property type="match status" value="1"/>
</dbReference>
<dbReference type="InterPro" id="IPR054476">
    <property type="entry name" value="Ltn1_N"/>
</dbReference>
<dbReference type="Pfam" id="PF22958">
    <property type="entry name" value="Ltn1_1st"/>
    <property type="match status" value="1"/>
</dbReference>
<dbReference type="PROSITE" id="PS50089">
    <property type="entry name" value="ZF_RING_2"/>
    <property type="match status" value="1"/>
</dbReference>
<dbReference type="InterPro" id="IPR039804">
    <property type="entry name" value="RING-CH-C4HC3_LTN1"/>
</dbReference>
<evidence type="ECO:0000256" key="6">
    <source>
        <dbReference type="ARBA" id="ARBA00017157"/>
    </source>
</evidence>
<dbReference type="EC" id="2.3.2.27" evidence="5 15"/>
<keyword evidence="11 14" id="KW-0863">Zinc-finger</keyword>
<dbReference type="GO" id="GO:0005829">
    <property type="term" value="C:cytosol"/>
    <property type="evidence" value="ECO:0007669"/>
    <property type="project" value="UniProtKB-SubCell"/>
</dbReference>
<dbReference type="GO" id="GO:0072344">
    <property type="term" value="P:rescue of stalled ribosome"/>
    <property type="evidence" value="ECO:0007669"/>
    <property type="project" value="UniProtKB-UniRule"/>
</dbReference>
<evidence type="ECO:0000256" key="12">
    <source>
        <dbReference type="ARBA" id="ARBA00022786"/>
    </source>
</evidence>
<reference evidence="19" key="1">
    <citation type="journal article" date="2006" name="PLoS Biol.">
        <title>Macronuclear genome sequence of the ciliate Tetrahymena thermophila, a model eukaryote.</title>
        <authorList>
            <person name="Eisen J.A."/>
            <person name="Coyne R.S."/>
            <person name="Wu M."/>
            <person name="Wu D."/>
            <person name="Thiagarajan M."/>
            <person name="Wortman J.R."/>
            <person name="Badger J.H."/>
            <person name="Ren Q."/>
            <person name="Amedeo P."/>
            <person name="Jones K.M."/>
            <person name="Tallon L.J."/>
            <person name="Delcher A.L."/>
            <person name="Salzberg S.L."/>
            <person name="Silva J.C."/>
            <person name="Haas B.J."/>
            <person name="Majoros W.H."/>
            <person name="Farzad M."/>
            <person name="Carlton J.M."/>
            <person name="Smith R.K. Jr."/>
            <person name="Garg J."/>
            <person name="Pearlman R.E."/>
            <person name="Karrer K.M."/>
            <person name="Sun L."/>
            <person name="Manning G."/>
            <person name="Elde N.C."/>
            <person name="Turkewitz A.P."/>
            <person name="Asai D.J."/>
            <person name="Wilkes D.E."/>
            <person name="Wang Y."/>
            <person name="Cai H."/>
            <person name="Collins K."/>
            <person name="Stewart B.A."/>
            <person name="Lee S.R."/>
            <person name="Wilamowska K."/>
            <person name="Weinberg Z."/>
            <person name="Ruzzo W.L."/>
            <person name="Wloga D."/>
            <person name="Gaertig J."/>
            <person name="Frankel J."/>
            <person name="Tsao C.-C."/>
            <person name="Gorovsky M.A."/>
            <person name="Keeling P.J."/>
            <person name="Waller R.F."/>
            <person name="Patron N.J."/>
            <person name="Cherry J.M."/>
            <person name="Stover N.A."/>
            <person name="Krieger C.J."/>
            <person name="del Toro C."/>
            <person name="Ryder H.F."/>
            <person name="Williamson S.C."/>
            <person name="Barbeau R.A."/>
            <person name="Hamilton E.P."/>
            <person name="Orias E."/>
        </authorList>
    </citation>
    <scope>NUCLEOTIDE SEQUENCE [LARGE SCALE GENOMIC DNA]</scope>
    <source>
        <strain evidence="19">SB210</strain>
    </source>
</reference>
<keyword evidence="8 15" id="KW-0808">Transferase</keyword>
<dbReference type="OrthoDB" id="313594at2759"/>
<feature type="region of interest" description="Disordered" evidence="16">
    <location>
        <begin position="1479"/>
        <end position="1520"/>
    </location>
</feature>
<keyword evidence="10" id="KW-0677">Repeat</keyword>
<dbReference type="PANTHER" id="PTHR12389:SF0">
    <property type="entry name" value="E3 UBIQUITIN-PROTEIN LIGASE LISTERIN"/>
    <property type="match status" value="1"/>
</dbReference>
<name>I7M8Y2_TETTS</name>
<dbReference type="Gene3D" id="3.30.40.10">
    <property type="entry name" value="Zinc/RING finger domain, C3HC4 (zinc finger)"/>
    <property type="match status" value="1"/>
</dbReference>